<evidence type="ECO:0000313" key="2">
    <source>
        <dbReference type="EMBL" id="CCL98016.1"/>
    </source>
</evidence>
<organism evidence="2 3">
    <name type="scientific">Fibroporia radiculosa</name>
    <dbReference type="NCBI Taxonomy" id="599839"/>
    <lineage>
        <taxon>Eukaryota</taxon>
        <taxon>Fungi</taxon>
        <taxon>Dikarya</taxon>
        <taxon>Basidiomycota</taxon>
        <taxon>Agaricomycotina</taxon>
        <taxon>Agaricomycetes</taxon>
        <taxon>Polyporales</taxon>
        <taxon>Fibroporiaceae</taxon>
        <taxon>Fibroporia</taxon>
    </lineage>
</organism>
<dbReference type="EMBL" id="HE796866">
    <property type="protein sequence ID" value="CCL98016.1"/>
    <property type="molecule type" value="Genomic_DNA"/>
</dbReference>
<feature type="region of interest" description="Disordered" evidence="1">
    <location>
        <begin position="1"/>
        <end position="80"/>
    </location>
</feature>
<dbReference type="Proteomes" id="UP000006352">
    <property type="component" value="Unassembled WGS sequence"/>
</dbReference>
<dbReference type="RefSeq" id="XP_012177299.1">
    <property type="nucleotide sequence ID" value="XM_012321909.1"/>
</dbReference>
<feature type="compositionally biased region" description="Polar residues" evidence="1">
    <location>
        <begin position="23"/>
        <end position="53"/>
    </location>
</feature>
<dbReference type="HOGENOM" id="CLU_193137_1_0_1"/>
<evidence type="ECO:0000256" key="1">
    <source>
        <dbReference type="SAM" id="MobiDB-lite"/>
    </source>
</evidence>
<gene>
    <name evidence="2" type="ORF">FIBRA_00009</name>
</gene>
<sequence>MSSALPLRLGSPAGGASGKMTPTDASRIQSTQTKKGNDVGKSTFTSRVQSAASRNAAGTPPAPATTTPSQPKGAKGAKAV</sequence>
<accession>J7SBP9</accession>
<feature type="compositionally biased region" description="Low complexity" evidence="1">
    <location>
        <begin position="56"/>
        <end position="68"/>
    </location>
</feature>
<dbReference type="OrthoDB" id="5988651at2759"/>
<evidence type="ECO:0000313" key="3">
    <source>
        <dbReference type="Proteomes" id="UP000006352"/>
    </source>
</evidence>
<name>J7SBP9_9APHY</name>
<evidence type="ECO:0008006" key="4">
    <source>
        <dbReference type="Google" id="ProtNLM"/>
    </source>
</evidence>
<reference evidence="2 3" key="1">
    <citation type="journal article" date="2012" name="Appl. Environ. Microbiol.">
        <title>Short-read sequencing for genomic analysis of the brown rot fungus Fibroporia radiculosa.</title>
        <authorList>
            <person name="Tang J.D."/>
            <person name="Perkins A.D."/>
            <person name="Sonstegard T.S."/>
            <person name="Schroeder S.G."/>
            <person name="Burgess S.C."/>
            <person name="Diehl S.V."/>
        </authorList>
    </citation>
    <scope>NUCLEOTIDE SEQUENCE [LARGE SCALE GENOMIC DNA]</scope>
    <source>
        <strain evidence="2 3">TFFH 294</strain>
    </source>
</reference>
<proteinExistence type="predicted"/>
<dbReference type="AlphaFoldDB" id="J7SBP9"/>
<protein>
    <recommendedName>
        <fullName evidence="4">SMP domain-containing protein</fullName>
    </recommendedName>
</protein>
<keyword evidence="3" id="KW-1185">Reference proteome</keyword>
<dbReference type="GeneID" id="24092927"/>
<dbReference type="InParanoid" id="J7SBP9"/>